<protein>
    <recommendedName>
        <fullName evidence="1">Putative regulatory protein IAB73_09950</fullName>
    </recommendedName>
</protein>
<organism evidence="2 3">
    <name type="scientific">Candidatus Onthenecus intestinigallinarum</name>
    <dbReference type="NCBI Taxonomy" id="2840875"/>
    <lineage>
        <taxon>Bacteria</taxon>
        <taxon>Bacillati</taxon>
        <taxon>Bacillota</taxon>
        <taxon>Clostridia</taxon>
        <taxon>Eubacteriales</taxon>
        <taxon>Candidatus Onthenecus</taxon>
    </lineage>
</organism>
<evidence type="ECO:0000313" key="3">
    <source>
        <dbReference type="Proteomes" id="UP000886887"/>
    </source>
</evidence>
<reference evidence="2" key="2">
    <citation type="journal article" date="2021" name="PeerJ">
        <title>Extensive microbial diversity within the chicken gut microbiome revealed by metagenomics and culture.</title>
        <authorList>
            <person name="Gilroy R."/>
            <person name="Ravi A."/>
            <person name="Getino M."/>
            <person name="Pursley I."/>
            <person name="Horton D.L."/>
            <person name="Alikhan N.F."/>
            <person name="Baker D."/>
            <person name="Gharbi K."/>
            <person name="Hall N."/>
            <person name="Watson M."/>
            <person name="Adriaenssens E.M."/>
            <person name="Foster-Nyarko E."/>
            <person name="Jarju S."/>
            <person name="Secka A."/>
            <person name="Antonio M."/>
            <person name="Oren A."/>
            <person name="Chaudhuri R.R."/>
            <person name="La Ragione R."/>
            <person name="Hildebrand F."/>
            <person name="Pallen M.J."/>
        </authorList>
    </citation>
    <scope>NUCLEOTIDE SEQUENCE</scope>
    <source>
        <strain evidence="2">ChiSxjej2B14-6234</strain>
    </source>
</reference>
<comment type="similarity">
    <text evidence="1">Belongs to the RemA family.</text>
</comment>
<dbReference type="NCBIfam" id="NF046064">
    <property type="entry name" value="MtxBflmRegRemA"/>
    <property type="match status" value="1"/>
</dbReference>
<accession>A0A9D0ZB22</accession>
<comment type="caution">
    <text evidence="2">The sequence shown here is derived from an EMBL/GenBank/DDBJ whole genome shotgun (WGS) entry which is preliminary data.</text>
</comment>
<dbReference type="InterPro" id="IPR007169">
    <property type="entry name" value="RemA-like"/>
</dbReference>
<gene>
    <name evidence="2" type="ORF">IAB73_09950</name>
</gene>
<dbReference type="PANTHER" id="PTHR38449:SF1">
    <property type="entry name" value="REGULATORY PROTEIN SSL2874-RELATED"/>
    <property type="match status" value="1"/>
</dbReference>
<name>A0A9D0ZB22_9FIRM</name>
<dbReference type="HAMAP" id="MF_01503">
    <property type="entry name" value="RemA"/>
    <property type="match status" value="1"/>
</dbReference>
<dbReference type="Proteomes" id="UP000886887">
    <property type="component" value="Unassembled WGS sequence"/>
</dbReference>
<dbReference type="Pfam" id="PF04025">
    <property type="entry name" value="RemA-like"/>
    <property type="match status" value="1"/>
</dbReference>
<dbReference type="AlphaFoldDB" id="A0A9D0ZB22"/>
<reference evidence="2" key="1">
    <citation type="submission" date="2020-10" db="EMBL/GenBank/DDBJ databases">
        <authorList>
            <person name="Gilroy R."/>
        </authorList>
    </citation>
    <scope>NUCLEOTIDE SEQUENCE</scope>
    <source>
        <strain evidence="2">ChiSxjej2B14-6234</strain>
    </source>
</reference>
<sequence length="90" mass="9873">MAIRLINIGFGNIISAGRIVAIIGPESAPVKRIIQEAREERRAIDATCGRRTRAVIITDSGHVVLCAVQPETIAHRLDTKEDVPEEEEES</sequence>
<dbReference type="EMBL" id="DVFJ01000036">
    <property type="protein sequence ID" value="HIQ72512.1"/>
    <property type="molecule type" value="Genomic_DNA"/>
</dbReference>
<dbReference type="NCBIfam" id="NF003315">
    <property type="entry name" value="PRK04323.1"/>
    <property type="match status" value="1"/>
</dbReference>
<dbReference type="PANTHER" id="PTHR38449">
    <property type="entry name" value="REGULATORY PROTEIN TM_1690-RELATED"/>
    <property type="match status" value="1"/>
</dbReference>
<evidence type="ECO:0000313" key="2">
    <source>
        <dbReference type="EMBL" id="HIQ72512.1"/>
    </source>
</evidence>
<proteinExistence type="inferred from homology"/>
<evidence type="ECO:0000256" key="1">
    <source>
        <dbReference type="HAMAP-Rule" id="MF_01503"/>
    </source>
</evidence>